<dbReference type="HOGENOM" id="CLU_020027_1_3_1"/>
<dbReference type="EMBL" id="EQ962653">
    <property type="protein sequence ID" value="EED22178.1"/>
    <property type="molecule type" value="Genomic_DNA"/>
</dbReference>
<keyword evidence="5" id="KW-1185">Reference proteome</keyword>
<proteinExistence type="predicted"/>
<dbReference type="PANTHER" id="PTHR43283">
    <property type="entry name" value="BETA-LACTAMASE-RELATED"/>
    <property type="match status" value="1"/>
</dbReference>
<keyword evidence="1" id="KW-0378">Hydrolase</keyword>
<reference evidence="5" key="1">
    <citation type="journal article" date="2015" name="Genome Announc.">
        <title>Genome sequence of the AIDS-associated pathogen Penicillium marneffei (ATCC18224) and its near taxonomic relative Talaromyces stipitatus (ATCC10500).</title>
        <authorList>
            <person name="Nierman W.C."/>
            <person name="Fedorova-Abrams N.D."/>
            <person name="Andrianopoulos A."/>
        </authorList>
    </citation>
    <scope>NUCLEOTIDE SEQUENCE [LARGE SCALE GENOMIC DNA]</scope>
    <source>
        <strain evidence="5">ATCC 10500 / CBS 375.48 / QM 6759 / NRRL 1006</strain>
    </source>
</reference>
<dbReference type="GO" id="GO:0016787">
    <property type="term" value="F:hydrolase activity"/>
    <property type="evidence" value="ECO:0007669"/>
    <property type="project" value="UniProtKB-KW"/>
</dbReference>
<dbReference type="InterPro" id="IPR050789">
    <property type="entry name" value="Diverse_Enzym_Activities"/>
</dbReference>
<dbReference type="GeneID" id="8103752"/>
<dbReference type="Gene3D" id="3.40.710.10">
    <property type="entry name" value="DD-peptidase/beta-lactamase superfamily"/>
    <property type="match status" value="1"/>
</dbReference>
<dbReference type="SUPFAM" id="SSF56601">
    <property type="entry name" value="beta-lactamase/transpeptidase-like"/>
    <property type="match status" value="1"/>
</dbReference>
<dbReference type="Proteomes" id="UP000001745">
    <property type="component" value="Unassembled WGS sequence"/>
</dbReference>
<feature type="signal peptide" evidence="2">
    <location>
        <begin position="1"/>
        <end position="22"/>
    </location>
</feature>
<evidence type="ECO:0000256" key="2">
    <source>
        <dbReference type="SAM" id="SignalP"/>
    </source>
</evidence>
<accession>B8M2S3</accession>
<dbReference type="InterPro" id="IPR001466">
    <property type="entry name" value="Beta-lactam-related"/>
</dbReference>
<evidence type="ECO:0000259" key="3">
    <source>
        <dbReference type="Pfam" id="PF00144"/>
    </source>
</evidence>
<sequence>MKTTMSFSQLALTLASIGLVSARPPWSNNGELVYGSPESVGMQAAPLHQMVQNVTAYTHAANYGRFSHYKVLPIEPGSANLVARNGVIVSEFAVGKRNLYADVNGTELPRHLQEDTTVDTVYDMASLTKLFTTVAALRELDAGRIELNATVVTYIPEFATNGKENITILELFTHTSGFDADPSPSLFSDSYTTYDERINAILTQKIINTPGSTYLYSDLNFMSLALVIQTVTGRPLDELIYDYTRPLGMTSTYFNRGNIEGATWQTPNYYRTATQEFQIAVLGPAEPQRPQPVRGTVHDENAWALDGVSGHAGLFSTVRDTAAFCQMILNNGTYAGQRILSQNAVDLIFTNFNARFPGDEHGLGFELNQYYTAGPMASLQTASHTGFTGTTLVIDRTYNAFWLHFSNRVHPSRSWSSNNIVREAVGYWVGKSLGLDVAFPPLS</sequence>
<dbReference type="OrthoDB" id="5946976at2759"/>
<feature type="chain" id="PRO_5002877385" evidence="2">
    <location>
        <begin position="23"/>
        <end position="443"/>
    </location>
</feature>
<keyword evidence="2" id="KW-0732">Signal</keyword>
<dbReference type="PhylomeDB" id="B8M2S3"/>
<evidence type="ECO:0000313" key="4">
    <source>
        <dbReference type="EMBL" id="EED22178.1"/>
    </source>
</evidence>
<dbReference type="AlphaFoldDB" id="B8M2S3"/>
<dbReference type="InParanoid" id="B8M2S3"/>
<gene>
    <name evidence="4" type="ORF">TSTA_094240</name>
</gene>
<dbReference type="OMA" id="AGWAVRY"/>
<dbReference type="VEuPathDB" id="FungiDB:TSTA_094240"/>
<dbReference type="InterPro" id="IPR012338">
    <property type="entry name" value="Beta-lactam/transpept-like"/>
</dbReference>
<feature type="domain" description="Beta-lactamase-related" evidence="3">
    <location>
        <begin position="76"/>
        <end position="422"/>
    </location>
</feature>
<organism evidence="4 5">
    <name type="scientific">Talaromyces stipitatus (strain ATCC 10500 / CBS 375.48 / QM 6759 / NRRL 1006)</name>
    <name type="common">Penicillium stipitatum</name>
    <dbReference type="NCBI Taxonomy" id="441959"/>
    <lineage>
        <taxon>Eukaryota</taxon>
        <taxon>Fungi</taxon>
        <taxon>Dikarya</taxon>
        <taxon>Ascomycota</taxon>
        <taxon>Pezizomycotina</taxon>
        <taxon>Eurotiomycetes</taxon>
        <taxon>Eurotiomycetidae</taxon>
        <taxon>Eurotiales</taxon>
        <taxon>Trichocomaceae</taxon>
        <taxon>Talaromyces</taxon>
        <taxon>Talaromyces sect. Talaromyces</taxon>
    </lineage>
</organism>
<dbReference type="Pfam" id="PF00144">
    <property type="entry name" value="Beta-lactamase"/>
    <property type="match status" value="1"/>
</dbReference>
<evidence type="ECO:0000313" key="5">
    <source>
        <dbReference type="Proteomes" id="UP000001745"/>
    </source>
</evidence>
<dbReference type="eggNOG" id="ENOG502QVG3">
    <property type="taxonomic scope" value="Eukaryota"/>
</dbReference>
<protein>
    <submittedName>
        <fullName evidence="4">Beta-lactamase, putative</fullName>
    </submittedName>
</protein>
<dbReference type="STRING" id="441959.B8M2S3"/>
<dbReference type="RefSeq" id="XP_002479141.1">
    <property type="nucleotide sequence ID" value="XM_002479096.1"/>
</dbReference>
<name>B8M2S3_TALSN</name>
<evidence type="ECO:0000256" key="1">
    <source>
        <dbReference type="ARBA" id="ARBA00022801"/>
    </source>
</evidence>
<dbReference type="PANTHER" id="PTHR43283:SF11">
    <property type="entry name" value="BETA-LACTAMASE-RELATED DOMAIN-CONTAINING PROTEIN"/>
    <property type="match status" value="1"/>
</dbReference>